<name>A0AA51GGU4_9VIRU</name>
<reference evidence="1" key="2">
    <citation type="submission" date="2023-05" db="EMBL/GenBank/DDBJ databases">
        <authorList>
            <person name="Li W."/>
        </authorList>
    </citation>
    <scope>NUCLEOTIDE SEQUENCE</scope>
    <source>
        <strain evidence="1">RcHV-0928-1</strain>
    </source>
</reference>
<reference evidence="1" key="1">
    <citation type="journal article" date="2023" name="Microbiol. Spectr.">
        <title>Extreme Diversity of Mycoviruses Present in Single Strains of Rhizoctonia cerealis, the Pathogen of Wheat Sharp Eyespot.</title>
        <authorList>
            <person name="Li W."/>
            <person name="Sun H."/>
            <person name="Cao S."/>
            <person name="Zhang A."/>
            <person name="Zhang H."/>
            <person name="Shu Y."/>
            <person name="Chen H."/>
        </authorList>
    </citation>
    <scope>NUCLEOTIDE SEQUENCE</scope>
    <source>
        <strain evidence="1">RcHV-0928-1</strain>
    </source>
</reference>
<protein>
    <submittedName>
        <fullName evidence="1">Uncharacterized protein</fullName>
    </submittedName>
</protein>
<dbReference type="EMBL" id="OQ999779">
    <property type="protein sequence ID" value="WMI40059.1"/>
    <property type="molecule type" value="Genomic_RNA"/>
</dbReference>
<organism evidence="1">
    <name type="scientific">Rhizoctonia cerealis hypovirus</name>
    <dbReference type="NCBI Taxonomy" id="3068667"/>
    <lineage>
        <taxon>Viruses</taxon>
        <taxon>Riboviria</taxon>
        <taxon>Orthornavirae</taxon>
        <taxon>Pisuviricota</taxon>
        <taxon>Duplopiviricetes</taxon>
        <taxon>Durnavirales</taxon>
        <taxon>Hypoviridae</taxon>
    </lineage>
</organism>
<accession>A0AA51GGU4</accession>
<proteinExistence type="predicted"/>
<evidence type="ECO:0000313" key="1">
    <source>
        <dbReference type="EMBL" id="WMI40059.1"/>
    </source>
</evidence>
<sequence length="404" mass="45417">MFGALFGLLTTAVSTYFAVRAPIDDRDKPAHSTPLHVFLNFLNKLGVWKSAPPVVTTNFVDVDAKHVDISKQVVMDLITPATIEADVELSYSRLVEDYILNPSPFMSLMYTKPDFNGPNILGYQSLSEDINDISKWLQHVPFQGDVIDVGVGFGRLENQLYNHKTISMWYGIDLWEDNEDWGNQLRMVEAIRTKQKGTTYFKGDAQVIFPLLVSVLKKQNRPISFVNIDGNPKPSINIALALQAYDALSVGGIMCLTVCQNTTSASSNYIIDNHDYINSALFVMSLLRYRVKLLPQYSDSRVRLCFQKLDEPVGGNWASTKMWGDPCSFDMFQMIGHPAQRSHQLTNTRYINFMTLGGRTEMCTICGRSVEVGHHDGWYEEACALLGDCVPDRTETTAVKPPNF</sequence>